<dbReference type="AlphaFoldDB" id="A0AAV6M1J7"/>
<comment type="caution">
    <text evidence="1">The sequence shown here is derived from an EMBL/GenBank/DDBJ whole genome shotgun (WGS) entry which is preliminary data.</text>
</comment>
<evidence type="ECO:0000313" key="1">
    <source>
        <dbReference type="EMBL" id="KAG6573524.1"/>
    </source>
</evidence>
<keyword evidence="2" id="KW-1185">Reference proteome</keyword>
<feature type="non-terminal residue" evidence="1">
    <location>
        <position position="1"/>
    </location>
</feature>
<protein>
    <submittedName>
        <fullName evidence="1">Uncharacterized protein</fullName>
    </submittedName>
</protein>
<dbReference type="EMBL" id="JAGKQH010000018">
    <property type="protein sequence ID" value="KAG6573524.1"/>
    <property type="molecule type" value="Genomic_DNA"/>
</dbReference>
<accession>A0AAV6M1J7</accession>
<sequence length="82" mass="9300">MAFKQDFSIEIPDENADKLTLLCRCTGDSLQSTLLPYMGLRCLVLQPEDTRSIQDLLFFPELWHLTPTMAPAVIDIHQKGHA</sequence>
<proteinExistence type="predicted"/>
<dbReference type="Proteomes" id="UP000685013">
    <property type="component" value="Chromosome 18"/>
</dbReference>
<reference evidence="1 2" key="1">
    <citation type="journal article" date="2021" name="Hortic Res">
        <title>The domestication of Cucurbita argyrosperma as revealed by the genome of its wild relative.</title>
        <authorList>
            <person name="Barrera-Redondo J."/>
            <person name="Sanchez-de la Vega G."/>
            <person name="Aguirre-Liguori J.A."/>
            <person name="Castellanos-Morales G."/>
            <person name="Gutierrez-Guerrero Y.T."/>
            <person name="Aguirre-Dugua X."/>
            <person name="Aguirre-Planter E."/>
            <person name="Tenaillon M.I."/>
            <person name="Lira-Saade R."/>
            <person name="Eguiarte L.E."/>
        </authorList>
    </citation>
    <scope>NUCLEOTIDE SEQUENCE [LARGE SCALE GENOMIC DNA]</scope>
    <source>
        <strain evidence="1">JBR-2021</strain>
    </source>
</reference>
<name>A0AAV6M1J7_9ROSI</name>
<organism evidence="1 2">
    <name type="scientific">Cucurbita argyrosperma subsp. sororia</name>
    <dbReference type="NCBI Taxonomy" id="37648"/>
    <lineage>
        <taxon>Eukaryota</taxon>
        <taxon>Viridiplantae</taxon>
        <taxon>Streptophyta</taxon>
        <taxon>Embryophyta</taxon>
        <taxon>Tracheophyta</taxon>
        <taxon>Spermatophyta</taxon>
        <taxon>Magnoliopsida</taxon>
        <taxon>eudicotyledons</taxon>
        <taxon>Gunneridae</taxon>
        <taxon>Pentapetalae</taxon>
        <taxon>rosids</taxon>
        <taxon>fabids</taxon>
        <taxon>Cucurbitales</taxon>
        <taxon>Cucurbitaceae</taxon>
        <taxon>Cucurbiteae</taxon>
        <taxon>Cucurbita</taxon>
    </lineage>
</organism>
<evidence type="ECO:0000313" key="2">
    <source>
        <dbReference type="Proteomes" id="UP000685013"/>
    </source>
</evidence>
<gene>
    <name evidence="1" type="ORF">SDJN03_27411</name>
</gene>